<comment type="caution">
    <text evidence="2">The sequence shown here is derived from an EMBL/GenBank/DDBJ whole genome shotgun (WGS) entry which is preliminary data.</text>
</comment>
<reference evidence="2" key="1">
    <citation type="submission" date="2021-06" db="EMBL/GenBank/DDBJ databases">
        <authorList>
            <consortium name="DOE Joint Genome Institute"/>
            <person name="Mondo S.J."/>
            <person name="Amses K.R."/>
            <person name="Simmons D.R."/>
            <person name="Longcore J.E."/>
            <person name="Seto K."/>
            <person name="Alves G.H."/>
            <person name="Bonds A.E."/>
            <person name="Quandt C.A."/>
            <person name="Davis W.J."/>
            <person name="Chang Y."/>
            <person name="Letcher P.M."/>
            <person name="Powell M.J."/>
            <person name="Kuo A."/>
            <person name="Labutti K."/>
            <person name="Pangilinan J."/>
            <person name="Andreopoulos W."/>
            <person name="Tritt A."/>
            <person name="Riley R."/>
            <person name="Hundley H."/>
            <person name="Johnson J."/>
            <person name="Lipzen A."/>
            <person name="Barry K."/>
            <person name="Berbee M.L."/>
            <person name="Buchler N.E."/>
            <person name="Grigoriev I.V."/>
            <person name="Spatafora J.W."/>
            <person name="Stajich J.E."/>
            <person name="James T.Y."/>
        </authorList>
    </citation>
    <scope>NUCLEOTIDE SEQUENCE</scope>
    <source>
        <strain evidence="2">AG</strain>
    </source>
</reference>
<evidence type="ECO:0000256" key="1">
    <source>
        <dbReference type="SAM" id="MobiDB-lite"/>
    </source>
</evidence>
<dbReference type="GeneID" id="75909905"/>
<protein>
    <submittedName>
        <fullName evidence="2">Uncharacterized protein</fullName>
    </submittedName>
</protein>
<sequence length="610" mass="67074">MEVACASQIILLTYPTIFYWTSRLASFSSFPFHSSKCINSMRPFTILASFNQLRHFLRTKVTELVQPPPKLSTIPPSPFVVVNNVRASILRLQQQQKQQQILFHLSAEQERVQLLNFLQKQFPVVKVMAARSAVRPTAMFPVPRGGQQFQFRTIVSSGTSAISQTGNNAGAGFSRTAVVGYTRTPFARNFSTGKPQSIFQATNAASGGSQTSVLSQVPSRTFTATCKMNQNNSSSPSSPVLSSNLSDKEENASDANTNYYNGMFGKSRGIFEAVDPSDEAEGGENAAGLVRRTSVASRRSGLTSPSSSDQAKSNVQYEFMRSDDLSEIHLGGSKRQGRTPKKPPEKHPMLLGDEDTPRICLSFILDGAALWDSDLISATSSSGSNSGYLDMLFIRSVESAAELYQTHLNNVITILRRLSRHGHFKVSVVGSEVRVLFPDSVFKSFKPSGVDEPLRRKQYARRWLRTIGIDPDSPHFILENYYDSSPHNSTPSLPIYPEEDVDDSLPDDLVVLSTDFSNMMPKPPTRRRSAPIKTLSHAFDSNMYSSPSQTSTSRRAASLRASSLPERSSGLGPEYFKGIQEFLDHVDDLIETSDAFGKKGSKDLGASSGL</sequence>
<feature type="region of interest" description="Disordered" evidence="1">
    <location>
        <begin position="226"/>
        <end position="256"/>
    </location>
</feature>
<feature type="region of interest" description="Disordered" evidence="1">
    <location>
        <begin position="328"/>
        <end position="351"/>
    </location>
</feature>
<accession>A0AAD5EG11</accession>
<feature type="compositionally biased region" description="Low complexity" evidence="1">
    <location>
        <begin position="297"/>
        <end position="308"/>
    </location>
</feature>
<feature type="compositionally biased region" description="Low complexity" evidence="1">
    <location>
        <begin position="231"/>
        <end position="245"/>
    </location>
</feature>
<evidence type="ECO:0000313" key="3">
    <source>
        <dbReference type="Proteomes" id="UP001206595"/>
    </source>
</evidence>
<dbReference type="RefSeq" id="XP_051446624.1">
    <property type="nucleotide sequence ID" value="XM_051584555.1"/>
</dbReference>
<keyword evidence="3" id="KW-1185">Reference proteome</keyword>
<feature type="region of interest" description="Disordered" evidence="1">
    <location>
        <begin position="540"/>
        <end position="572"/>
    </location>
</feature>
<organism evidence="2 3">
    <name type="scientific">Umbelopsis ramanniana AG</name>
    <dbReference type="NCBI Taxonomy" id="1314678"/>
    <lineage>
        <taxon>Eukaryota</taxon>
        <taxon>Fungi</taxon>
        <taxon>Fungi incertae sedis</taxon>
        <taxon>Mucoromycota</taxon>
        <taxon>Mucoromycotina</taxon>
        <taxon>Umbelopsidomycetes</taxon>
        <taxon>Umbelopsidales</taxon>
        <taxon>Umbelopsidaceae</taxon>
        <taxon>Umbelopsis</taxon>
    </lineage>
</organism>
<proteinExistence type="predicted"/>
<gene>
    <name evidence="2" type="ORF">K450DRAFT_197718</name>
</gene>
<dbReference type="AlphaFoldDB" id="A0AAD5EG11"/>
<name>A0AAD5EG11_UMBRA</name>
<evidence type="ECO:0000313" key="2">
    <source>
        <dbReference type="EMBL" id="KAI8581620.1"/>
    </source>
</evidence>
<feature type="region of interest" description="Disordered" evidence="1">
    <location>
        <begin position="276"/>
        <end position="314"/>
    </location>
</feature>
<reference evidence="2" key="2">
    <citation type="journal article" date="2022" name="Proc. Natl. Acad. Sci. U.S.A.">
        <title>Diploid-dominant life cycles characterize the early evolution of Fungi.</title>
        <authorList>
            <person name="Amses K.R."/>
            <person name="Simmons D.R."/>
            <person name="Longcore J.E."/>
            <person name="Mondo S.J."/>
            <person name="Seto K."/>
            <person name="Jeronimo G.H."/>
            <person name="Bonds A.E."/>
            <person name="Quandt C.A."/>
            <person name="Davis W.J."/>
            <person name="Chang Y."/>
            <person name="Federici B.A."/>
            <person name="Kuo A."/>
            <person name="LaButti K."/>
            <person name="Pangilinan J."/>
            <person name="Andreopoulos W."/>
            <person name="Tritt A."/>
            <person name="Riley R."/>
            <person name="Hundley H."/>
            <person name="Johnson J."/>
            <person name="Lipzen A."/>
            <person name="Barry K."/>
            <person name="Lang B.F."/>
            <person name="Cuomo C.A."/>
            <person name="Buchler N.E."/>
            <person name="Grigoriev I.V."/>
            <person name="Spatafora J.W."/>
            <person name="Stajich J.E."/>
            <person name="James T.Y."/>
        </authorList>
    </citation>
    <scope>NUCLEOTIDE SEQUENCE</scope>
    <source>
        <strain evidence="2">AG</strain>
    </source>
</reference>
<dbReference type="Proteomes" id="UP001206595">
    <property type="component" value="Unassembled WGS sequence"/>
</dbReference>
<dbReference type="EMBL" id="MU620905">
    <property type="protein sequence ID" value="KAI8581620.1"/>
    <property type="molecule type" value="Genomic_DNA"/>
</dbReference>
<feature type="compositionally biased region" description="Low complexity" evidence="1">
    <location>
        <begin position="545"/>
        <end position="569"/>
    </location>
</feature>